<dbReference type="EMBL" id="JAENGZ010001494">
    <property type="protein sequence ID" value="KAG6947745.1"/>
    <property type="molecule type" value="Genomic_DNA"/>
</dbReference>
<dbReference type="Proteomes" id="UP000688947">
    <property type="component" value="Unassembled WGS sequence"/>
</dbReference>
<comment type="caution">
    <text evidence="2">The sequence shown here is derived from an EMBL/GenBank/DDBJ whole genome shotgun (WGS) entry which is preliminary data.</text>
</comment>
<proteinExistence type="predicted"/>
<gene>
    <name evidence="2" type="ORF">JG687_00015912</name>
</gene>
<accession>A0A8T1TSF8</accession>
<reference evidence="2" key="1">
    <citation type="submission" date="2021-01" db="EMBL/GenBank/DDBJ databases">
        <title>Phytophthora aleatoria, a newly-described species from Pinus radiata is distinct from Phytophthora cactorum isolates based on comparative genomics.</title>
        <authorList>
            <person name="Mcdougal R."/>
            <person name="Panda P."/>
            <person name="Williams N."/>
            <person name="Studholme D.J."/>
        </authorList>
    </citation>
    <scope>NUCLEOTIDE SEQUENCE</scope>
    <source>
        <strain evidence="2">NZFS 3830</strain>
    </source>
</reference>
<sequence length="88" mass="9804">MEQLWLSRSKPNGRAQARSELHHHNIIDSSTKSIRVPYQKMLFTPSSVTSAAPHTYVTSTQCMPPALLCLCPVFGDTGAQKWTFITLS</sequence>
<feature type="region of interest" description="Disordered" evidence="1">
    <location>
        <begin position="1"/>
        <end position="22"/>
    </location>
</feature>
<name>A0A8T1TSF8_9STRA</name>
<evidence type="ECO:0000313" key="2">
    <source>
        <dbReference type="EMBL" id="KAG6947745.1"/>
    </source>
</evidence>
<dbReference type="AlphaFoldDB" id="A0A8T1TSF8"/>
<protein>
    <submittedName>
        <fullName evidence="2">Uncharacterized protein</fullName>
    </submittedName>
</protein>
<organism evidence="2 3">
    <name type="scientific">Phytophthora cactorum</name>
    <dbReference type="NCBI Taxonomy" id="29920"/>
    <lineage>
        <taxon>Eukaryota</taxon>
        <taxon>Sar</taxon>
        <taxon>Stramenopiles</taxon>
        <taxon>Oomycota</taxon>
        <taxon>Peronosporomycetes</taxon>
        <taxon>Peronosporales</taxon>
        <taxon>Peronosporaceae</taxon>
        <taxon>Phytophthora</taxon>
    </lineage>
</organism>
<evidence type="ECO:0000256" key="1">
    <source>
        <dbReference type="SAM" id="MobiDB-lite"/>
    </source>
</evidence>
<evidence type="ECO:0000313" key="3">
    <source>
        <dbReference type="Proteomes" id="UP000688947"/>
    </source>
</evidence>